<dbReference type="InterPro" id="IPR032710">
    <property type="entry name" value="NTF2-like_dom_sf"/>
</dbReference>
<comment type="caution">
    <text evidence="2">The sequence shown here is derived from an EMBL/GenBank/DDBJ whole genome shotgun (WGS) entry which is preliminary data.</text>
</comment>
<dbReference type="SUPFAM" id="SSF54427">
    <property type="entry name" value="NTF2-like"/>
    <property type="match status" value="1"/>
</dbReference>
<gene>
    <name evidence="2" type="ORF">ABDJ38_11440</name>
</gene>
<dbReference type="RefSeq" id="WP_346785228.1">
    <property type="nucleotide sequence ID" value="NZ_JBDLBR010000003.1"/>
</dbReference>
<reference evidence="2 3" key="1">
    <citation type="submission" date="2024-05" db="EMBL/GenBank/DDBJ databases">
        <authorList>
            <person name="Park S."/>
        </authorList>
    </citation>
    <scope>NUCLEOTIDE SEQUENCE [LARGE SCALE GENOMIC DNA]</scope>
    <source>
        <strain evidence="2 3">DGU5</strain>
    </source>
</reference>
<evidence type="ECO:0000313" key="2">
    <source>
        <dbReference type="EMBL" id="MEN7537787.1"/>
    </source>
</evidence>
<dbReference type="Gene3D" id="3.10.450.50">
    <property type="match status" value="1"/>
</dbReference>
<evidence type="ECO:0000259" key="1">
    <source>
        <dbReference type="Pfam" id="PF13577"/>
    </source>
</evidence>
<dbReference type="Proteomes" id="UP001484535">
    <property type="component" value="Unassembled WGS sequence"/>
</dbReference>
<name>A0ABV0D135_9SPHN</name>
<evidence type="ECO:0000313" key="3">
    <source>
        <dbReference type="Proteomes" id="UP001484535"/>
    </source>
</evidence>
<feature type="domain" description="SnoaL-like" evidence="1">
    <location>
        <begin position="17"/>
        <end position="141"/>
    </location>
</feature>
<organism evidence="2 3">
    <name type="scientific">Aurantiacibacter flavus</name>
    <dbReference type="NCBI Taxonomy" id="3145232"/>
    <lineage>
        <taxon>Bacteria</taxon>
        <taxon>Pseudomonadati</taxon>
        <taxon>Pseudomonadota</taxon>
        <taxon>Alphaproteobacteria</taxon>
        <taxon>Sphingomonadales</taxon>
        <taxon>Erythrobacteraceae</taxon>
        <taxon>Aurantiacibacter</taxon>
    </lineage>
</organism>
<proteinExistence type="predicted"/>
<dbReference type="EMBL" id="JBDLBR010000003">
    <property type="protein sequence ID" value="MEN7537787.1"/>
    <property type="molecule type" value="Genomic_DNA"/>
</dbReference>
<sequence length="149" mass="16420">MTHTPYGMDEDSRRAVEADVTRLIHEYTWANDTQDWEACARLYTEDAVFRRPSGGDPVIGRAAILESFLARKPRAQRHAIANVLVDVEGPATACARSVIVLYMGDAADDGGLPVQDAKSPLIGTFTDRCVLTPEGWRFAERVGGLDFRP</sequence>
<dbReference type="Pfam" id="PF13577">
    <property type="entry name" value="SnoaL_4"/>
    <property type="match status" value="1"/>
</dbReference>
<accession>A0ABV0D135</accession>
<dbReference type="InterPro" id="IPR037401">
    <property type="entry name" value="SnoaL-like"/>
</dbReference>
<protein>
    <submittedName>
        <fullName evidence="2">Nuclear transport factor 2 family protein</fullName>
    </submittedName>
</protein>
<keyword evidence="3" id="KW-1185">Reference proteome</keyword>